<evidence type="ECO:0000313" key="3">
    <source>
        <dbReference type="Proteomes" id="UP000054843"/>
    </source>
</evidence>
<sequence>MRHHAFHHDQQLSELKRLAAEDPRPVSEIYDESASNITTILDTAAYFPSCDQARNTMYYSRTKRYPRLPARRQDRRLTAEQTTTKS</sequence>
<accession>A0A0V1M0D1</accession>
<organism evidence="2 3">
    <name type="scientific">Trichinella papuae</name>
    <dbReference type="NCBI Taxonomy" id="268474"/>
    <lineage>
        <taxon>Eukaryota</taxon>
        <taxon>Metazoa</taxon>
        <taxon>Ecdysozoa</taxon>
        <taxon>Nematoda</taxon>
        <taxon>Enoplea</taxon>
        <taxon>Dorylaimia</taxon>
        <taxon>Trichinellida</taxon>
        <taxon>Trichinellidae</taxon>
        <taxon>Trichinella</taxon>
    </lineage>
</organism>
<dbReference type="EMBL" id="JYDO01000545">
    <property type="protein sequence ID" value="KRZ65068.1"/>
    <property type="molecule type" value="Genomic_DNA"/>
</dbReference>
<dbReference type="OrthoDB" id="5931478at2759"/>
<reference evidence="2 3" key="1">
    <citation type="submission" date="2015-01" db="EMBL/GenBank/DDBJ databases">
        <title>Evolution of Trichinella species and genotypes.</title>
        <authorList>
            <person name="Korhonen P.K."/>
            <person name="Edoardo P."/>
            <person name="Giuseppe L.R."/>
            <person name="Gasser R.B."/>
        </authorList>
    </citation>
    <scope>NUCLEOTIDE SEQUENCE [LARGE SCALE GENOMIC DNA]</scope>
    <source>
        <strain evidence="2">ISS1980</strain>
    </source>
</reference>
<protein>
    <submittedName>
        <fullName evidence="2">Uncharacterized protein</fullName>
    </submittedName>
</protein>
<keyword evidence="3" id="KW-1185">Reference proteome</keyword>
<gene>
    <name evidence="2" type="ORF">T10_8764</name>
</gene>
<feature type="non-terminal residue" evidence="2">
    <location>
        <position position="86"/>
    </location>
</feature>
<evidence type="ECO:0000256" key="1">
    <source>
        <dbReference type="SAM" id="MobiDB-lite"/>
    </source>
</evidence>
<dbReference type="Proteomes" id="UP000054843">
    <property type="component" value="Unassembled WGS sequence"/>
</dbReference>
<proteinExistence type="predicted"/>
<evidence type="ECO:0000313" key="2">
    <source>
        <dbReference type="EMBL" id="KRZ65068.1"/>
    </source>
</evidence>
<comment type="caution">
    <text evidence="2">The sequence shown here is derived from an EMBL/GenBank/DDBJ whole genome shotgun (WGS) entry which is preliminary data.</text>
</comment>
<dbReference type="AlphaFoldDB" id="A0A0V1M0D1"/>
<name>A0A0V1M0D1_9BILA</name>
<feature type="region of interest" description="Disordered" evidence="1">
    <location>
        <begin position="1"/>
        <end position="20"/>
    </location>
</feature>
<feature type="region of interest" description="Disordered" evidence="1">
    <location>
        <begin position="67"/>
        <end position="86"/>
    </location>
</feature>
<feature type="compositionally biased region" description="Basic and acidic residues" evidence="1">
    <location>
        <begin position="7"/>
        <end position="20"/>
    </location>
</feature>